<dbReference type="Pfam" id="PF23561">
    <property type="entry name" value="zf-C2H2_15"/>
    <property type="match status" value="1"/>
</dbReference>
<dbReference type="FunFam" id="3.30.160.60:FF:000201">
    <property type="entry name" value="C2H2 finger domain protein (Gli3)"/>
    <property type="match status" value="1"/>
</dbReference>
<evidence type="ECO:0000256" key="2">
    <source>
        <dbReference type="ARBA" id="ARBA00010831"/>
    </source>
</evidence>
<dbReference type="PANTHER" id="PTHR45718:SF8">
    <property type="entry name" value="GLIS FAMILY ZINC FINGER 2"/>
    <property type="match status" value="1"/>
</dbReference>
<dbReference type="Proteomes" id="UP000245768">
    <property type="component" value="Unassembled WGS sequence"/>
</dbReference>
<evidence type="ECO:0000313" key="13">
    <source>
        <dbReference type="Proteomes" id="UP000245768"/>
    </source>
</evidence>
<evidence type="ECO:0000256" key="8">
    <source>
        <dbReference type="ARBA" id="ARBA00023242"/>
    </source>
</evidence>
<feature type="region of interest" description="Disordered" evidence="10">
    <location>
        <begin position="273"/>
        <end position="336"/>
    </location>
</feature>
<dbReference type="RefSeq" id="XP_025378407.1">
    <property type="nucleotide sequence ID" value="XM_025525610.1"/>
</dbReference>
<keyword evidence="13" id="KW-1185">Reference proteome</keyword>
<dbReference type="OrthoDB" id="3437960at2759"/>
<proteinExistence type="inferred from homology"/>
<dbReference type="SMART" id="SM00355">
    <property type="entry name" value="ZnF_C2H2"/>
    <property type="match status" value="3"/>
</dbReference>
<dbReference type="Pfam" id="PF00096">
    <property type="entry name" value="zf-C2H2"/>
    <property type="match status" value="1"/>
</dbReference>
<accession>A0A316YPK2</accession>
<keyword evidence="6" id="KW-0862">Zinc</keyword>
<feature type="compositionally biased region" description="Gly residues" evidence="10">
    <location>
        <begin position="317"/>
        <end position="330"/>
    </location>
</feature>
<dbReference type="GO" id="GO:0000978">
    <property type="term" value="F:RNA polymerase II cis-regulatory region sequence-specific DNA binding"/>
    <property type="evidence" value="ECO:0007669"/>
    <property type="project" value="TreeGrafter"/>
</dbReference>
<feature type="compositionally biased region" description="Polar residues" evidence="10">
    <location>
        <begin position="276"/>
        <end position="294"/>
    </location>
</feature>
<keyword evidence="5 9" id="KW-0863">Zinc-finger</keyword>
<dbReference type="InParanoid" id="A0A316YPK2"/>
<feature type="region of interest" description="Disordered" evidence="10">
    <location>
        <begin position="1"/>
        <end position="182"/>
    </location>
</feature>
<evidence type="ECO:0000256" key="1">
    <source>
        <dbReference type="ARBA" id="ARBA00004123"/>
    </source>
</evidence>
<evidence type="ECO:0000259" key="11">
    <source>
        <dbReference type="PROSITE" id="PS50157"/>
    </source>
</evidence>
<comment type="subcellular location">
    <subcellularLocation>
        <location evidence="1">Nucleus</location>
    </subcellularLocation>
</comment>
<dbReference type="InterPro" id="IPR036236">
    <property type="entry name" value="Znf_C2H2_sf"/>
</dbReference>
<evidence type="ECO:0000256" key="5">
    <source>
        <dbReference type="ARBA" id="ARBA00022771"/>
    </source>
</evidence>
<dbReference type="EMBL" id="KZ819635">
    <property type="protein sequence ID" value="PWN91209.1"/>
    <property type="molecule type" value="Genomic_DNA"/>
</dbReference>
<dbReference type="SUPFAM" id="SSF57667">
    <property type="entry name" value="beta-beta-alpha zinc fingers"/>
    <property type="match status" value="2"/>
</dbReference>
<evidence type="ECO:0000313" key="12">
    <source>
        <dbReference type="EMBL" id="PWN91209.1"/>
    </source>
</evidence>
<dbReference type="GeneID" id="37047526"/>
<feature type="compositionally biased region" description="Low complexity" evidence="10">
    <location>
        <begin position="79"/>
        <end position="106"/>
    </location>
</feature>
<feature type="compositionally biased region" description="Acidic residues" evidence="10">
    <location>
        <begin position="40"/>
        <end position="58"/>
    </location>
</feature>
<dbReference type="PROSITE" id="PS00028">
    <property type="entry name" value="ZINC_FINGER_C2H2_1"/>
    <property type="match status" value="2"/>
</dbReference>
<dbReference type="FunFam" id="3.30.160.60:FF:000031">
    <property type="entry name" value="GLI family zinc finger 3"/>
    <property type="match status" value="1"/>
</dbReference>
<dbReference type="GO" id="GO:0008270">
    <property type="term" value="F:zinc ion binding"/>
    <property type="evidence" value="ECO:0007669"/>
    <property type="project" value="UniProtKB-KW"/>
</dbReference>
<comment type="similarity">
    <text evidence="2">Belongs to the GLI C2H2-type zinc-finger protein family.</text>
</comment>
<dbReference type="Gene3D" id="3.30.160.60">
    <property type="entry name" value="Classic Zinc Finger"/>
    <property type="match status" value="3"/>
</dbReference>
<dbReference type="InterPro" id="IPR043359">
    <property type="entry name" value="GLI-like"/>
</dbReference>
<sequence length="649" mass="67534">MARLTKAQREAAAAATGEAPSASTSASSTAPAAAAAVADAAEDTLADVAGEDILDEAESNGNSGAKRAKPRGTSLLTNAGPRAKSRSSGAAAAAARSSPSVGAAAANEDNEYPSSAAGAAGSTGPGVQRARSASESEMSTSEGSSAGDEEDQLAAAGAAGDDSRVDGGGDDDDSMVGGTAESPEVKCMWEDCGMTFTSLQPFINHLHDDHVGIHKARYACEWTGCPRKGKAQTSRFALLSHLRSHTGEKPFTCPRPECDKSFTRSDALAKHMRVQHNINPTTSRGRGSAKDTTQGSGGRASRVKGEEDDDWASGSAAEGGTGLGGAGGSGDALDDELLGLAEGPASGMDLDQSLTLNGAASAAFTYENLFETGASADSKDKGPRGDTGELDGPLSVVAGLPMTDEELGIVRDQKISSNVLLNDEDVDEEALAKEHKEMDQVLEMARREWVRREREKAKIRLEEEKLRAPQEEAVPPPPLSSTAMGADEEMADAGPTETNGKRPATSYDSEEEAAGAEGGPKHSNALAPSPPASKRPRRASQRNLHASTTAEEHSIGTTRSASKSALATAQQTAEATKLTKVYLIEKAKLRLVKDENARLKAELERLRVEERWEKGDKRKLLERCLEAELGRDVGAIFSPPPSPGPGAAP</sequence>
<keyword evidence="4" id="KW-0677">Repeat</keyword>
<feature type="region of interest" description="Disordered" evidence="10">
    <location>
        <begin position="460"/>
        <end position="564"/>
    </location>
</feature>
<feature type="compositionally biased region" description="Low complexity" evidence="10">
    <location>
        <begin position="1"/>
        <end position="39"/>
    </location>
</feature>
<organism evidence="12 13">
    <name type="scientific">Acaromyces ingoldii</name>
    <dbReference type="NCBI Taxonomy" id="215250"/>
    <lineage>
        <taxon>Eukaryota</taxon>
        <taxon>Fungi</taxon>
        <taxon>Dikarya</taxon>
        <taxon>Basidiomycota</taxon>
        <taxon>Ustilaginomycotina</taxon>
        <taxon>Exobasidiomycetes</taxon>
        <taxon>Exobasidiales</taxon>
        <taxon>Cryptobasidiaceae</taxon>
        <taxon>Acaromyces</taxon>
    </lineage>
</organism>
<dbReference type="GO" id="GO:0005634">
    <property type="term" value="C:nucleus"/>
    <property type="evidence" value="ECO:0007669"/>
    <property type="project" value="UniProtKB-SubCell"/>
</dbReference>
<keyword evidence="7" id="KW-0238">DNA-binding</keyword>
<feature type="compositionally biased region" description="Polar residues" evidence="10">
    <location>
        <begin position="541"/>
        <end position="563"/>
    </location>
</feature>
<protein>
    <recommendedName>
        <fullName evidence="11">C2H2-type domain-containing protein</fullName>
    </recommendedName>
</protein>
<gene>
    <name evidence="12" type="ORF">FA10DRAFT_61812</name>
</gene>
<evidence type="ECO:0000256" key="9">
    <source>
        <dbReference type="PROSITE-ProRule" id="PRU00042"/>
    </source>
</evidence>
<evidence type="ECO:0000256" key="6">
    <source>
        <dbReference type="ARBA" id="ARBA00022833"/>
    </source>
</evidence>
<feature type="compositionally biased region" description="Low complexity" evidence="10">
    <location>
        <begin position="113"/>
        <end position="146"/>
    </location>
</feature>
<keyword evidence="3" id="KW-0479">Metal-binding</keyword>
<dbReference type="PROSITE" id="PS50157">
    <property type="entry name" value="ZINC_FINGER_C2H2_2"/>
    <property type="match status" value="2"/>
</dbReference>
<feature type="domain" description="C2H2-type" evidence="11">
    <location>
        <begin position="251"/>
        <end position="280"/>
    </location>
</feature>
<keyword evidence="8" id="KW-0539">Nucleus</keyword>
<dbReference type="GO" id="GO:0000981">
    <property type="term" value="F:DNA-binding transcription factor activity, RNA polymerase II-specific"/>
    <property type="evidence" value="ECO:0007669"/>
    <property type="project" value="TreeGrafter"/>
</dbReference>
<dbReference type="STRING" id="215250.A0A316YPK2"/>
<evidence type="ECO:0000256" key="3">
    <source>
        <dbReference type="ARBA" id="ARBA00022723"/>
    </source>
</evidence>
<dbReference type="PANTHER" id="PTHR45718">
    <property type="entry name" value="TRANSCRIPTIONAL ACTIVATOR CUBITUS INTERRUPTUS"/>
    <property type="match status" value="1"/>
</dbReference>
<name>A0A316YPK2_9BASI</name>
<dbReference type="AlphaFoldDB" id="A0A316YPK2"/>
<dbReference type="InterPro" id="IPR056436">
    <property type="entry name" value="Znf-C2H2_ZIC1-5/GLI1-3-like"/>
</dbReference>
<feature type="compositionally biased region" description="Basic and acidic residues" evidence="10">
    <location>
        <begin position="460"/>
        <end position="470"/>
    </location>
</feature>
<evidence type="ECO:0000256" key="4">
    <source>
        <dbReference type="ARBA" id="ARBA00022737"/>
    </source>
</evidence>
<evidence type="ECO:0000256" key="10">
    <source>
        <dbReference type="SAM" id="MobiDB-lite"/>
    </source>
</evidence>
<feature type="domain" description="C2H2-type" evidence="11">
    <location>
        <begin position="218"/>
        <end position="250"/>
    </location>
</feature>
<evidence type="ECO:0000256" key="7">
    <source>
        <dbReference type="ARBA" id="ARBA00023125"/>
    </source>
</evidence>
<dbReference type="InterPro" id="IPR013087">
    <property type="entry name" value="Znf_C2H2_type"/>
</dbReference>
<reference evidence="12" key="1">
    <citation type="journal article" date="2018" name="Mol. Biol. Evol.">
        <title>Broad Genomic Sampling Reveals a Smut Pathogenic Ancestry of the Fungal Clade Ustilaginomycotina.</title>
        <authorList>
            <person name="Kijpornyongpan T."/>
            <person name="Mondo S.J."/>
            <person name="Barry K."/>
            <person name="Sandor L."/>
            <person name="Lee J."/>
            <person name="Lipzen A."/>
            <person name="Pangilinan J."/>
            <person name="LaButti K."/>
            <person name="Hainaut M."/>
            <person name="Henrissat B."/>
            <person name="Grigoriev I.V."/>
            <person name="Spatafora J.W."/>
            <person name="Aime M.C."/>
        </authorList>
    </citation>
    <scope>NUCLEOTIDE SEQUENCE [LARGE SCALE GENOMIC DNA]</scope>
    <source>
        <strain evidence="12">MCA 4198</strain>
    </source>
</reference>